<dbReference type="GO" id="GO:0005782">
    <property type="term" value="C:peroxisomal matrix"/>
    <property type="evidence" value="ECO:0007669"/>
    <property type="project" value="UniProtKB-SubCell"/>
</dbReference>
<dbReference type="Proteomes" id="UP001152320">
    <property type="component" value="Chromosome 11"/>
</dbReference>
<comment type="subcellular location">
    <subcellularLocation>
        <location evidence="2">Peroxisome matrix</location>
    </subcellularLocation>
</comment>
<dbReference type="SUPFAM" id="SSF51971">
    <property type="entry name" value="Nucleotide-binding domain"/>
    <property type="match status" value="1"/>
</dbReference>
<dbReference type="PANTHER" id="PTHR11530:SF11">
    <property type="entry name" value="D-ASPARTATE OXIDASE"/>
    <property type="match status" value="1"/>
</dbReference>
<dbReference type="GO" id="GO:0071949">
    <property type="term" value="F:FAD binding"/>
    <property type="evidence" value="ECO:0007669"/>
    <property type="project" value="InterPro"/>
</dbReference>
<keyword evidence="10" id="KW-1185">Reference proteome</keyword>
<dbReference type="GO" id="GO:0003884">
    <property type="term" value="F:D-amino-acid oxidase activity"/>
    <property type="evidence" value="ECO:0007669"/>
    <property type="project" value="InterPro"/>
</dbReference>
<evidence type="ECO:0000256" key="7">
    <source>
        <dbReference type="PIRSR" id="PIRSR000189-1"/>
    </source>
</evidence>
<comment type="similarity">
    <text evidence="3">Belongs to the DAMOX/DASOX family.</text>
</comment>
<evidence type="ECO:0000256" key="2">
    <source>
        <dbReference type="ARBA" id="ARBA00004253"/>
    </source>
</evidence>
<evidence type="ECO:0000313" key="9">
    <source>
        <dbReference type="EMBL" id="KAJ8033814.1"/>
    </source>
</evidence>
<keyword evidence="6" id="KW-0560">Oxidoreductase</keyword>
<protein>
    <submittedName>
        <fullName evidence="9">D-aspartate oxidase</fullName>
    </submittedName>
</protein>
<evidence type="ECO:0000256" key="1">
    <source>
        <dbReference type="ARBA" id="ARBA00001974"/>
    </source>
</evidence>
<evidence type="ECO:0000256" key="4">
    <source>
        <dbReference type="ARBA" id="ARBA00022630"/>
    </source>
</evidence>
<dbReference type="Pfam" id="PF01266">
    <property type="entry name" value="DAO"/>
    <property type="match status" value="1"/>
</dbReference>
<dbReference type="InterPro" id="IPR023209">
    <property type="entry name" value="DAO"/>
</dbReference>
<feature type="domain" description="FAD dependent oxidoreductase" evidence="8">
    <location>
        <begin position="5"/>
        <end position="329"/>
    </location>
</feature>
<feature type="binding site" evidence="7">
    <location>
        <position position="282"/>
    </location>
    <ligand>
        <name>D-dopa</name>
        <dbReference type="ChEBI" id="CHEBI:149689"/>
    </ligand>
</feature>
<dbReference type="Gene3D" id="3.30.9.10">
    <property type="entry name" value="D-Amino Acid Oxidase, subunit A, domain 2"/>
    <property type="match status" value="1"/>
</dbReference>
<accession>A0A9Q1BWE5</accession>
<proteinExistence type="inferred from homology"/>
<sequence>MSRPKVCVVGAGVIGLSSAIQILEKYPNVDLTVVAEKFSPNTTSDGSAGFWEPYLCGDTPAELINKWSGSTYNHLNSIVTSEEAEEAGVEVTNGYNLLPKYIEDPSWKHVPLGFRHATRRELDLYAPNAKHGWFFSSIMCGCVRYLPWLEKKIRQRGGILVKRKVQDFAELAGHYDIVVNCSGLGSYHLANDKSMSPIQGQVMRVTNTTASVFLIHFDDNSGAASTYIYPWRDIVILGGTAVKGAWGEVPSVKTRNEIFERCCKLVPSLKNATILEEWTGLRPWRSKGVRLEREVMRFGPAKLQVIHNYGHSGGGVTLHWGCAEDATELVGQCLRELYHHKL</sequence>
<dbReference type="InterPro" id="IPR006076">
    <property type="entry name" value="FAD-dep_OxRdtase"/>
</dbReference>
<keyword evidence="5 7" id="KW-0274">FAD</keyword>
<dbReference type="InterPro" id="IPR006181">
    <property type="entry name" value="D-amino_acid_oxidase_CS"/>
</dbReference>
<feature type="binding site" evidence="7">
    <location>
        <position position="227"/>
    </location>
    <ligand>
        <name>D-dopa</name>
        <dbReference type="ChEBI" id="CHEBI:149689"/>
    </ligand>
</feature>
<comment type="cofactor">
    <cofactor evidence="1 7">
        <name>FAD</name>
        <dbReference type="ChEBI" id="CHEBI:57692"/>
    </cofactor>
</comment>
<name>A0A9Q1BWE5_HOLLE</name>
<reference evidence="9" key="1">
    <citation type="submission" date="2021-10" db="EMBL/GenBank/DDBJ databases">
        <title>Tropical sea cucumber genome reveals ecological adaptation and Cuvierian tubules defense mechanism.</title>
        <authorList>
            <person name="Chen T."/>
        </authorList>
    </citation>
    <scope>NUCLEOTIDE SEQUENCE</scope>
    <source>
        <strain evidence="9">Nanhai2018</strain>
        <tissue evidence="9">Muscle</tissue>
    </source>
</reference>
<comment type="caution">
    <text evidence="9">The sequence shown here is derived from an EMBL/GenBank/DDBJ whole genome shotgun (WGS) entry which is preliminary data.</text>
</comment>
<feature type="binding site" evidence="7">
    <location>
        <position position="165"/>
    </location>
    <ligand>
        <name>FAD</name>
        <dbReference type="ChEBI" id="CHEBI:57692"/>
    </ligand>
</feature>
<dbReference type="SUPFAM" id="SSF54373">
    <property type="entry name" value="FAD-linked reductases, C-terminal domain"/>
    <property type="match status" value="1"/>
</dbReference>
<dbReference type="OrthoDB" id="2015447at2759"/>
<gene>
    <name evidence="9" type="ORF">HOLleu_24176</name>
</gene>
<evidence type="ECO:0000259" key="8">
    <source>
        <dbReference type="Pfam" id="PF01266"/>
    </source>
</evidence>
<dbReference type="PANTHER" id="PTHR11530">
    <property type="entry name" value="D-AMINO ACID OXIDASE"/>
    <property type="match status" value="1"/>
</dbReference>
<evidence type="ECO:0000256" key="3">
    <source>
        <dbReference type="ARBA" id="ARBA00006730"/>
    </source>
</evidence>
<keyword evidence="4" id="KW-0285">Flavoprotein</keyword>
<dbReference type="Gene3D" id="3.40.50.720">
    <property type="entry name" value="NAD(P)-binding Rossmann-like Domain"/>
    <property type="match status" value="1"/>
</dbReference>
<organism evidence="9 10">
    <name type="scientific">Holothuria leucospilota</name>
    <name type="common">Black long sea cucumber</name>
    <name type="synonym">Mertensiothuria leucospilota</name>
    <dbReference type="NCBI Taxonomy" id="206669"/>
    <lineage>
        <taxon>Eukaryota</taxon>
        <taxon>Metazoa</taxon>
        <taxon>Echinodermata</taxon>
        <taxon>Eleutherozoa</taxon>
        <taxon>Echinozoa</taxon>
        <taxon>Holothuroidea</taxon>
        <taxon>Aspidochirotacea</taxon>
        <taxon>Aspidochirotida</taxon>
        <taxon>Holothuriidae</taxon>
        <taxon>Holothuria</taxon>
    </lineage>
</organism>
<dbReference type="EMBL" id="JAIZAY010000011">
    <property type="protein sequence ID" value="KAJ8033814.1"/>
    <property type="molecule type" value="Genomic_DNA"/>
</dbReference>
<dbReference type="AlphaFoldDB" id="A0A9Q1BWE5"/>
<evidence type="ECO:0000256" key="6">
    <source>
        <dbReference type="ARBA" id="ARBA00023002"/>
    </source>
</evidence>
<dbReference type="GO" id="GO:0019478">
    <property type="term" value="P:D-amino acid catabolic process"/>
    <property type="evidence" value="ECO:0007669"/>
    <property type="project" value="TreeGrafter"/>
</dbReference>
<dbReference type="PROSITE" id="PS00677">
    <property type="entry name" value="DAO"/>
    <property type="match status" value="1"/>
</dbReference>
<dbReference type="PIRSF" id="PIRSF000189">
    <property type="entry name" value="D-aa_oxidase"/>
    <property type="match status" value="1"/>
</dbReference>
<evidence type="ECO:0000313" key="10">
    <source>
        <dbReference type="Proteomes" id="UP001152320"/>
    </source>
</evidence>
<evidence type="ECO:0000256" key="5">
    <source>
        <dbReference type="ARBA" id="ARBA00022827"/>
    </source>
</evidence>
<feature type="binding site" evidence="7">
    <location>
        <position position="313"/>
    </location>
    <ligand>
        <name>D-serine</name>
        <dbReference type="ChEBI" id="CHEBI:35247"/>
    </ligand>
</feature>
<feature type="binding site" evidence="7">
    <location>
        <begin position="43"/>
        <end position="44"/>
    </location>
    <ligand>
        <name>FAD</name>
        <dbReference type="ChEBI" id="CHEBI:57692"/>
    </ligand>
</feature>